<proteinExistence type="predicted"/>
<dbReference type="PANTHER" id="PTHR48154">
    <property type="entry name" value="PROTEIN, PUTATIVE-RELATED"/>
    <property type="match status" value="1"/>
</dbReference>
<dbReference type="PANTHER" id="PTHR48154:SF1">
    <property type="entry name" value="PROTEIN, PUTATIVE-RELATED"/>
    <property type="match status" value="1"/>
</dbReference>
<organism evidence="1 2">
    <name type="scientific">Solanum commersonii</name>
    <name type="common">Commerson's wild potato</name>
    <name type="synonym">Commerson's nightshade</name>
    <dbReference type="NCBI Taxonomy" id="4109"/>
    <lineage>
        <taxon>Eukaryota</taxon>
        <taxon>Viridiplantae</taxon>
        <taxon>Streptophyta</taxon>
        <taxon>Embryophyta</taxon>
        <taxon>Tracheophyta</taxon>
        <taxon>Spermatophyta</taxon>
        <taxon>Magnoliopsida</taxon>
        <taxon>eudicotyledons</taxon>
        <taxon>Gunneridae</taxon>
        <taxon>Pentapetalae</taxon>
        <taxon>asterids</taxon>
        <taxon>lamiids</taxon>
        <taxon>Solanales</taxon>
        <taxon>Solanaceae</taxon>
        <taxon>Solanoideae</taxon>
        <taxon>Solaneae</taxon>
        <taxon>Solanum</taxon>
    </lineage>
</organism>
<evidence type="ECO:0000313" key="1">
    <source>
        <dbReference type="EMBL" id="KAG5606675.1"/>
    </source>
</evidence>
<comment type="caution">
    <text evidence="1">The sequence shown here is derived from an EMBL/GenBank/DDBJ whole genome shotgun (WGS) entry which is preliminary data.</text>
</comment>
<sequence length="133" mass="15441">MRLSLCHSANGFWKSSIVTFKFQDFEITPTLEEFSSLTELPIIGRLPVIPPTICIGDFLSLLDMHIFRSLRFVDGGHVELDYLFRRSYGVPDKVQFYRHQHIVDGYKDLQLSTKIHFDADDPRQSSSFNDNQQ</sequence>
<evidence type="ECO:0000313" key="2">
    <source>
        <dbReference type="Proteomes" id="UP000824120"/>
    </source>
</evidence>
<gene>
    <name evidence="1" type="ORF">H5410_028167</name>
</gene>
<dbReference type="Proteomes" id="UP000824120">
    <property type="component" value="Chromosome 5"/>
</dbReference>
<dbReference type="OrthoDB" id="1327613at2759"/>
<protein>
    <submittedName>
        <fullName evidence="1">Uncharacterized protein</fullName>
    </submittedName>
</protein>
<dbReference type="AlphaFoldDB" id="A0A9J5Z160"/>
<dbReference type="EMBL" id="JACXVP010000005">
    <property type="protein sequence ID" value="KAG5606675.1"/>
    <property type="molecule type" value="Genomic_DNA"/>
</dbReference>
<accession>A0A9J5Z160</accession>
<name>A0A9J5Z160_SOLCO</name>
<reference evidence="1 2" key="1">
    <citation type="submission" date="2020-09" db="EMBL/GenBank/DDBJ databases">
        <title>De no assembly of potato wild relative species, Solanum commersonii.</title>
        <authorList>
            <person name="Cho K."/>
        </authorList>
    </citation>
    <scope>NUCLEOTIDE SEQUENCE [LARGE SCALE GENOMIC DNA]</scope>
    <source>
        <strain evidence="1">LZ3.2</strain>
        <tissue evidence="1">Leaf</tissue>
    </source>
</reference>
<keyword evidence="2" id="KW-1185">Reference proteome</keyword>